<evidence type="ECO:0000256" key="2">
    <source>
        <dbReference type="ARBA" id="ARBA00012587"/>
    </source>
</evidence>
<feature type="compositionally biased region" description="Basic and acidic residues" evidence="6">
    <location>
        <begin position="487"/>
        <end position="516"/>
    </location>
</feature>
<sequence>MATPRACLTSPTSGPLPAICPRAIRTGSWLAPAPANKLRRHAALAACASACVVTLLAGAADARSLNHKYKSRGHSEAYVPRYNPVRESPFEFPGSQYMPVPWSEIAGWSEDDPREAFAAFQASCRPISAQRKPSTDSKTLGDSLRDACAAAKSADVSDAAKTRVFFETNFRPVRISRLGEPEGFVTGYYEPIVDGSKTKTDVYTVPVYRRPSNLFVRGYSQASPSLPNSGDVFRKIGRRKLVPYYDRAQIEDGAIAGRGLEIAWLKSQTDLLFSQIQGSARVRMEDGSFVRINYDSHNGYRYTPVGRVLIDRGIIPREQMSMQRIRQYFEENPDAANEVRRQNKAFVFFREVQLSEKDEAVGAQGVPLTPGRSIAVDKALHVYGTPFFVEGELPIETEISKTPFRRLMVAQDTGSAIVGPARADLYFGAGTEMGRIAGRIKHPAKFVMLVPNSLDPSARGHNMPLPDIRPSAKIAKLFPQTPVTEPAKVEVAKAEPPKTEAVKPEPPKAETAKPETAKAPAATPEKPAAAKTEPVSEAKPAIPAATTVPLPAPKPAEIAAIAVPAAAVAAIPMPEARPTSAPQLAKNPPPEAKQEAKPQRAKYKRRVHRRAPAQPSSFFRFPWQ</sequence>
<dbReference type="InterPro" id="IPR026044">
    <property type="entry name" value="MltA"/>
</dbReference>
<dbReference type="EMBL" id="CP036498">
    <property type="protein sequence ID" value="QUS37599.1"/>
    <property type="molecule type" value="Genomic_DNA"/>
</dbReference>
<dbReference type="PANTHER" id="PTHR30124:SF0">
    <property type="entry name" value="MEMBRANE-BOUND LYTIC MUREIN TRANSGLYCOSYLASE A"/>
    <property type="match status" value="1"/>
</dbReference>
<dbReference type="SMART" id="SM00925">
    <property type="entry name" value="MltA"/>
    <property type="match status" value="1"/>
</dbReference>
<proteinExistence type="predicted"/>
<dbReference type="Gene3D" id="2.40.240.50">
    <property type="entry name" value="Barwin-like endoglucanases"/>
    <property type="match status" value="1"/>
</dbReference>
<keyword evidence="9" id="KW-1185">Reference proteome</keyword>
<dbReference type="Proteomes" id="UP000682843">
    <property type="component" value="Chromosome"/>
</dbReference>
<accession>A0ABX8A287</accession>
<keyword evidence="4" id="KW-0961">Cell wall biogenesis/degradation</keyword>
<name>A0ABX8A287_9BRAD</name>
<dbReference type="Pfam" id="PF03562">
    <property type="entry name" value="MltA"/>
    <property type="match status" value="1"/>
</dbReference>
<comment type="catalytic activity">
    <reaction evidence="1">
        <text>Exolytic cleavage of the (1-&gt;4)-beta-glycosidic linkage between N-acetylmuramic acid (MurNAc) and N-acetylglucosamine (GlcNAc) residues in peptidoglycan, from either the reducing or the non-reducing ends of the peptidoglycan chains, with concomitant formation of a 1,6-anhydrobond in the MurNAc residue.</text>
        <dbReference type="EC" id="4.2.2.n1"/>
    </reaction>
</comment>
<evidence type="ECO:0000256" key="4">
    <source>
        <dbReference type="ARBA" id="ARBA00023316"/>
    </source>
</evidence>
<evidence type="ECO:0000256" key="5">
    <source>
        <dbReference type="ARBA" id="ARBA00030918"/>
    </source>
</evidence>
<feature type="compositionally biased region" description="Basic residues" evidence="6">
    <location>
        <begin position="599"/>
        <end position="611"/>
    </location>
</feature>
<evidence type="ECO:0000313" key="9">
    <source>
        <dbReference type="Proteomes" id="UP000682843"/>
    </source>
</evidence>
<dbReference type="CDD" id="cd14485">
    <property type="entry name" value="mltA_like_LT_A"/>
    <property type="match status" value="1"/>
</dbReference>
<reference evidence="8 9" key="1">
    <citation type="submission" date="2019-02" db="EMBL/GenBank/DDBJ databases">
        <title>Emended description of the genus Rhodopseudomonas and description of Rhodopseudomonas albus sp. nov., a non-phototrophic, heavy-metal-tolerant bacterium isolated from garden soil.</title>
        <authorList>
            <person name="Bao Z."/>
            <person name="Cao W.W."/>
            <person name="Sato Y."/>
            <person name="Nishizawa T."/>
            <person name="Zhao J."/>
            <person name="Guo Y."/>
            <person name="Ohta H."/>
        </authorList>
    </citation>
    <scope>NUCLEOTIDE SEQUENCE [LARGE SCALE GENOMIC DNA]</scope>
    <source>
        <strain evidence="8 9">SK50-23</strain>
    </source>
</reference>
<dbReference type="PANTHER" id="PTHR30124">
    <property type="entry name" value="MEMBRANE-BOUND LYTIC MUREIN TRANSGLYCOSYLASE A"/>
    <property type="match status" value="1"/>
</dbReference>
<evidence type="ECO:0000256" key="1">
    <source>
        <dbReference type="ARBA" id="ARBA00001420"/>
    </source>
</evidence>
<feature type="compositionally biased region" description="Low complexity" evidence="6">
    <location>
        <begin position="517"/>
        <end position="533"/>
    </location>
</feature>
<evidence type="ECO:0000259" key="7">
    <source>
        <dbReference type="SMART" id="SM00925"/>
    </source>
</evidence>
<dbReference type="EC" id="4.2.2.n1" evidence="2"/>
<protein>
    <recommendedName>
        <fullName evidence="2">peptidoglycan lytic exotransglycosylase</fullName>
        <ecNumber evidence="2">4.2.2.n1</ecNumber>
    </recommendedName>
    <alternativeName>
        <fullName evidence="5">Murein hydrolase A</fullName>
    </alternativeName>
</protein>
<evidence type="ECO:0000256" key="3">
    <source>
        <dbReference type="ARBA" id="ARBA00023239"/>
    </source>
</evidence>
<dbReference type="InterPro" id="IPR005300">
    <property type="entry name" value="MltA_B"/>
</dbReference>
<dbReference type="Gene3D" id="2.40.40.10">
    <property type="entry name" value="RlpA-like domain"/>
    <property type="match status" value="1"/>
</dbReference>
<evidence type="ECO:0000313" key="8">
    <source>
        <dbReference type="EMBL" id="QUS37599.1"/>
    </source>
</evidence>
<dbReference type="Pfam" id="PF06725">
    <property type="entry name" value="3D"/>
    <property type="match status" value="1"/>
</dbReference>
<dbReference type="CDD" id="cd14668">
    <property type="entry name" value="mlta_B"/>
    <property type="match status" value="1"/>
</dbReference>
<dbReference type="InterPro" id="IPR036908">
    <property type="entry name" value="RlpA-like_sf"/>
</dbReference>
<evidence type="ECO:0000256" key="6">
    <source>
        <dbReference type="SAM" id="MobiDB-lite"/>
    </source>
</evidence>
<feature type="domain" description="Lytic transglycosylase MltA" evidence="7">
    <location>
        <begin position="192"/>
        <end position="350"/>
    </location>
</feature>
<keyword evidence="3" id="KW-0456">Lyase</keyword>
<feature type="region of interest" description="Disordered" evidence="6">
    <location>
        <begin position="487"/>
        <end position="539"/>
    </location>
</feature>
<dbReference type="SUPFAM" id="SSF50685">
    <property type="entry name" value="Barwin-like endoglucanases"/>
    <property type="match status" value="1"/>
</dbReference>
<feature type="region of interest" description="Disordered" evidence="6">
    <location>
        <begin position="574"/>
        <end position="624"/>
    </location>
</feature>
<organism evidence="8 9">
    <name type="scientific">Tardiphaga alba</name>
    <dbReference type="NCBI Taxonomy" id="340268"/>
    <lineage>
        <taxon>Bacteria</taxon>
        <taxon>Pseudomonadati</taxon>
        <taxon>Pseudomonadota</taxon>
        <taxon>Alphaproteobacteria</taxon>
        <taxon>Hyphomicrobiales</taxon>
        <taxon>Nitrobacteraceae</taxon>
        <taxon>Tardiphaga</taxon>
    </lineage>
</organism>
<dbReference type="InterPro" id="IPR010611">
    <property type="entry name" value="3D_dom"/>
</dbReference>
<gene>
    <name evidence="8" type="ORF">RPMA_01000</name>
</gene>